<protein>
    <submittedName>
        <fullName evidence="3">Transposase</fullName>
    </submittedName>
</protein>
<dbReference type="InterPro" id="IPR036388">
    <property type="entry name" value="WH-like_DNA-bd_sf"/>
</dbReference>
<dbReference type="Gene3D" id="1.10.10.60">
    <property type="entry name" value="Homeodomain-like"/>
    <property type="match status" value="1"/>
</dbReference>
<feature type="domain" description="Tc1-like transposase DDE" evidence="1">
    <location>
        <begin position="141"/>
        <end position="284"/>
    </location>
</feature>
<evidence type="ECO:0000259" key="2">
    <source>
        <dbReference type="Pfam" id="PF13936"/>
    </source>
</evidence>
<dbReference type="Pfam" id="PF13358">
    <property type="entry name" value="DDE_3"/>
    <property type="match status" value="1"/>
</dbReference>
<sequence length="326" mass="37573">MPRGKQLSREECMKINKLLREGKSNRTVANEIGRSEGTIRNYLKRGKASPVTKRTGRRPKLNDRESRRVVRLAVARNLSASQISSQLPCRPSKSTVLRVLRKHRYITFAKSKLTPTIKPHHKKARVAFAERYRGKRVFWRRVVFTDEKKFNLDGPDGFRYYWHDMRAEPKYMSKRVNGGGSVMIWAGVNWYGNTEIVFLKGKQGASNYTETLRSSLLPYMRELKSKIGDLDPIFQHDNASIHSARLTKDFLAVNNVTTLPWPAKSPDLNIVENVWGVLARRTAADLIKQIKLEWSRIDPAYIKKLVRSVPKRLEATRLLKGAKTPY</sequence>
<dbReference type="EMBL" id="NCKW01003581">
    <property type="protein sequence ID" value="POM75975.1"/>
    <property type="molecule type" value="Genomic_DNA"/>
</dbReference>
<gene>
    <name evidence="3" type="ORF">PHPALM_6840</name>
</gene>
<dbReference type="InterPro" id="IPR052338">
    <property type="entry name" value="Transposase_5"/>
</dbReference>
<dbReference type="Gene3D" id="1.10.10.10">
    <property type="entry name" value="Winged helix-like DNA-binding domain superfamily/Winged helix DNA-binding domain"/>
    <property type="match status" value="1"/>
</dbReference>
<evidence type="ECO:0000313" key="4">
    <source>
        <dbReference type="Proteomes" id="UP000237271"/>
    </source>
</evidence>
<dbReference type="AlphaFoldDB" id="A0A2P4YDR4"/>
<dbReference type="PANTHER" id="PTHR23022">
    <property type="entry name" value="TRANSPOSABLE ELEMENT-RELATED"/>
    <property type="match status" value="1"/>
</dbReference>
<dbReference type="InterPro" id="IPR009057">
    <property type="entry name" value="Homeodomain-like_sf"/>
</dbReference>
<organism evidence="3 4">
    <name type="scientific">Phytophthora palmivora</name>
    <dbReference type="NCBI Taxonomy" id="4796"/>
    <lineage>
        <taxon>Eukaryota</taxon>
        <taxon>Sar</taxon>
        <taxon>Stramenopiles</taxon>
        <taxon>Oomycota</taxon>
        <taxon>Peronosporomycetes</taxon>
        <taxon>Peronosporales</taxon>
        <taxon>Peronosporaceae</taxon>
        <taxon>Phytophthora</taxon>
    </lineage>
</organism>
<dbReference type="InterPro" id="IPR036397">
    <property type="entry name" value="RNaseH_sf"/>
</dbReference>
<dbReference type="GO" id="GO:0003676">
    <property type="term" value="F:nucleic acid binding"/>
    <property type="evidence" value="ECO:0007669"/>
    <property type="project" value="InterPro"/>
</dbReference>
<dbReference type="OrthoDB" id="127654at2759"/>
<proteinExistence type="predicted"/>
<accession>A0A2P4YDR4</accession>
<dbReference type="Proteomes" id="UP000237271">
    <property type="component" value="Unassembled WGS sequence"/>
</dbReference>
<evidence type="ECO:0000259" key="1">
    <source>
        <dbReference type="Pfam" id="PF13358"/>
    </source>
</evidence>
<dbReference type="PANTHER" id="PTHR23022:SF129">
    <property type="entry name" value="TRANSPOSABLE ELEMENT TC3 TRANSPOSASE"/>
    <property type="match status" value="1"/>
</dbReference>
<comment type="caution">
    <text evidence="3">The sequence shown here is derived from an EMBL/GenBank/DDBJ whole genome shotgun (WGS) entry which is preliminary data.</text>
</comment>
<reference evidence="3 4" key="1">
    <citation type="journal article" date="2017" name="Genome Biol. Evol.">
        <title>Phytophthora megakarya and P. palmivora, closely related causal agents of cacao black pod rot, underwent increases in genome sizes and gene numbers by different mechanisms.</title>
        <authorList>
            <person name="Ali S.S."/>
            <person name="Shao J."/>
            <person name="Lary D.J."/>
            <person name="Kronmiller B."/>
            <person name="Shen D."/>
            <person name="Strem M.D."/>
            <person name="Amoako-Attah I."/>
            <person name="Akrofi A.Y."/>
            <person name="Begoude B.A."/>
            <person name="Ten Hoopen G.M."/>
            <person name="Coulibaly K."/>
            <person name="Kebe B.I."/>
            <person name="Melnick R.L."/>
            <person name="Guiltinan M.J."/>
            <person name="Tyler B.M."/>
            <person name="Meinhardt L.W."/>
            <person name="Bailey B.A."/>
        </authorList>
    </citation>
    <scope>NUCLEOTIDE SEQUENCE [LARGE SCALE GENOMIC DNA]</scope>
    <source>
        <strain evidence="4">sbr112.9</strain>
    </source>
</reference>
<dbReference type="InterPro" id="IPR025246">
    <property type="entry name" value="IS30-like_HTH"/>
</dbReference>
<dbReference type="InterPro" id="IPR038717">
    <property type="entry name" value="Tc1-like_DDE_dom"/>
</dbReference>
<keyword evidence="4" id="KW-1185">Reference proteome</keyword>
<dbReference type="SUPFAM" id="SSF46689">
    <property type="entry name" value="Homeodomain-like"/>
    <property type="match status" value="1"/>
</dbReference>
<dbReference type="Pfam" id="PF13936">
    <property type="entry name" value="HTH_38"/>
    <property type="match status" value="1"/>
</dbReference>
<dbReference type="Gene3D" id="3.30.420.10">
    <property type="entry name" value="Ribonuclease H-like superfamily/Ribonuclease H"/>
    <property type="match status" value="1"/>
</dbReference>
<feature type="domain" description="Transposase IS30-like HTH" evidence="2">
    <location>
        <begin position="3"/>
        <end position="46"/>
    </location>
</feature>
<name>A0A2P4YDR4_9STRA</name>
<evidence type="ECO:0000313" key="3">
    <source>
        <dbReference type="EMBL" id="POM75975.1"/>
    </source>
</evidence>